<gene>
    <name evidence="3" type="ORF">L9F63_007132</name>
</gene>
<dbReference type="Pfam" id="PF08473">
    <property type="entry name" value="VGCC_alpha2"/>
    <property type="match status" value="1"/>
</dbReference>
<organism evidence="3 4">
    <name type="scientific">Diploptera punctata</name>
    <name type="common">Pacific beetle cockroach</name>
    <dbReference type="NCBI Taxonomy" id="6984"/>
    <lineage>
        <taxon>Eukaryota</taxon>
        <taxon>Metazoa</taxon>
        <taxon>Ecdysozoa</taxon>
        <taxon>Arthropoda</taxon>
        <taxon>Hexapoda</taxon>
        <taxon>Insecta</taxon>
        <taxon>Pterygota</taxon>
        <taxon>Neoptera</taxon>
        <taxon>Polyneoptera</taxon>
        <taxon>Dictyoptera</taxon>
        <taxon>Blattodea</taxon>
        <taxon>Blaberoidea</taxon>
        <taxon>Blaberidae</taxon>
        <taxon>Diplopterinae</taxon>
        <taxon>Diploptera</taxon>
    </lineage>
</organism>
<dbReference type="Proteomes" id="UP001233999">
    <property type="component" value="Unassembled WGS sequence"/>
</dbReference>
<feature type="non-terminal residue" evidence="3">
    <location>
        <position position="1"/>
    </location>
</feature>
<evidence type="ECO:0000313" key="4">
    <source>
        <dbReference type="Proteomes" id="UP001233999"/>
    </source>
</evidence>
<feature type="domain" description="Voltage-dependent calcium channel alpha-2/delta subunit conserved region" evidence="2">
    <location>
        <begin position="390"/>
        <end position="573"/>
    </location>
</feature>
<reference evidence="3" key="1">
    <citation type="journal article" date="2023" name="IScience">
        <title>Live-bearing cockroach genome reveals convergent evolutionary mechanisms linked to viviparity in insects and beyond.</title>
        <authorList>
            <person name="Fouks B."/>
            <person name="Harrison M.C."/>
            <person name="Mikhailova A.A."/>
            <person name="Marchal E."/>
            <person name="English S."/>
            <person name="Carruthers M."/>
            <person name="Jennings E.C."/>
            <person name="Chiamaka E.L."/>
            <person name="Frigard R.A."/>
            <person name="Pippel M."/>
            <person name="Attardo G.M."/>
            <person name="Benoit J.B."/>
            <person name="Bornberg-Bauer E."/>
            <person name="Tobe S.S."/>
        </authorList>
    </citation>
    <scope>NUCLEOTIDE SEQUENCE</scope>
    <source>
        <strain evidence="3">Stay&amp;Tobe</strain>
    </source>
</reference>
<dbReference type="InterPro" id="IPR051173">
    <property type="entry name" value="Ca_channel_alpha-2/delta"/>
</dbReference>
<evidence type="ECO:0000313" key="3">
    <source>
        <dbReference type="EMBL" id="KAJ9576032.1"/>
    </source>
</evidence>
<keyword evidence="4" id="KW-1185">Reference proteome</keyword>
<comment type="caution">
    <text evidence="3">The sequence shown here is derived from an EMBL/GenBank/DDBJ whole genome shotgun (WGS) entry which is preliminary data.</text>
</comment>
<dbReference type="AlphaFoldDB" id="A0AAD7Z9F5"/>
<dbReference type="Gene3D" id="3.30.450.20">
    <property type="entry name" value="PAS domain"/>
    <property type="match status" value="1"/>
</dbReference>
<dbReference type="GO" id="GO:0005245">
    <property type="term" value="F:voltage-gated calcium channel activity"/>
    <property type="evidence" value="ECO:0007669"/>
    <property type="project" value="TreeGrafter"/>
</dbReference>
<proteinExistence type="predicted"/>
<dbReference type="GO" id="GO:0005891">
    <property type="term" value="C:voltage-gated calcium channel complex"/>
    <property type="evidence" value="ECO:0007669"/>
    <property type="project" value="TreeGrafter"/>
</dbReference>
<reference evidence="3" key="2">
    <citation type="submission" date="2023-05" db="EMBL/GenBank/DDBJ databases">
        <authorList>
            <person name="Fouks B."/>
        </authorList>
    </citation>
    <scope>NUCLEOTIDE SEQUENCE</scope>
    <source>
        <strain evidence="3">Stay&amp;Tobe</strain>
        <tissue evidence="3">Testes</tissue>
    </source>
</reference>
<dbReference type="PANTHER" id="PTHR10166:SF31">
    <property type="entry name" value="CA[2+] CHANNEL MUSCLE-SPECIFIC ALPHA2_DELTA SUBUNIT, ISOFORM A"/>
    <property type="match status" value="1"/>
</dbReference>
<dbReference type="EMBL" id="JASPKZ010009810">
    <property type="protein sequence ID" value="KAJ9576032.1"/>
    <property type="molecule type" value="Genomic_DNA"/>
</dbReference>
<feature type="compositionally biased region" description="Acidic residues" evidence="1">
    <location>
        <begin position="331"/>
        <end position="372"/>
    </location>
</feature>
<dbReference type="InterPro" id="IPR013680">
    <property type="entry name" value="VDCC_a2/dsu"/>
</dbReference>
<accession>A0AAD7Z9F5</accession>
<evidence type="ECO:0000256" key="1">
    <source>
        <dbReference type="SAM" id="MobiDB-lite"/>
    </source>
</evidence>
<feature type="region of interest" description="Disordered" evidence="1">
    <location>
        <begin position="322"/>
        <end position="372"/>
    </location>
</feature>
<name>A0AAD7Z9F5_DIPPU</name>
<sequence>TRLADLLGVAGTDMSIKDMEKLTYNYKSGVNGYAFIVTNNGFVLLHPDLRPVFRGVLKKNFNSVDLTEIELLDDGSHSRELSPEILRNAMVNHSEGKILGLRMKFHYDDIRRVAVEYKDYYFTPLSETPFTLGLSIPQGYGSYYINPGNEVEKSRYRKIPIISYLQGSPWRIHPDWIYCKYHHQYIQMFNNAEDELVHFLKKMEKPDWVWVEQYDRREEYNVDSISEDSYILFVENGTESIDCNKRIVEEDEYYCDPGLVQLFTFDAKITDPFFRKEALKFKKNEETLVNMYNITLKFVSTQSGLTRWLKYKEYMLSQPPIKLEVNKNNDDVDDTEDDDDDDDLDEDDDGVKIEDEDDEDDSNGNDDDSKEEEIMEFGDIYTNSIDEPWYRSAVLQHELNPESYVFTVPFDAGFRDDVLVTASHAIFPRDGGMEAPASVVGYQFLHSAFFSRFMNITSRTICPHCHGCASEELDCYVLDHNGYVVLSEDHNATGQFFGEIEGAIMDALRSGSSVYRKVPMYDYQGMCFDEKRVITGAANFLLTPFTQLKNIAQWIFGQIVWLLVQTNFGHIWYGTDVSALSEVIEVYDEEYEVLTDDIEEEETEEDLGPKMKIEILQIPRPCDQRTSLYLLQDAELDKYKYTNDHCSRPHLVERIPHTNLVLVVVKSMYEACFKKVMSAPIEVEYNGTEAPCQKLLLNNLPRRSLSGCFSEKSAENINYEVREIGAVVLIS</sequence>
<dbReference type="PANTHER" id="PTHR10166">
    <property type="entry name" value="VOLTAGE-DEPENDENT CALCIUM CHANNEL SUBUNIT ALPHA-2/DELTA-RELATED"/>
    <property type="match status" value="1"/>
</dbReference>
<protein>
    <recommendedName>
        <fullName evidence="2">Voltage-dependent calcium channel alpha-2/delta subunit conserved region domain-containing protein</fullName>
    </recommendedName>
</protein>
<feature type="non-terminal residue" evidence="3">
    <location>
        <position position="731"/>
    </location>
</feature>
<evidence type="ECO:0000259" key="2">
    <source>
        <dbReference type="Pfam" id="PF08473"/>
    </source>
</evidence>